<dbReference type="GO" id="GO:0015221">
    <property type="term" value="F:lipopolysaccharide transmembrane transporter activity"/>
    <property type="evidence" value="ECO:0007669"/>
    <property type="project" value="InterPro"/>
</dbReference>
<reference evidence="2" key="2">
    <citation type="journal article" date="2016" name="Int. J. Syst. Evol. Microbiol.">
        <title>Caldimicrobium thiodismutans sp. nov., a sulfur-disproportionating bacterium isolated from a hot spring.</title>
        <authorList>
            <person name="Kojima H."/>
            <person name="Umezawa K."/>
            <person name="Fukui M."/>
        </authorList>
    </citation>
    <scope>NUCLEOTIDE SEQUENCE [LARGE SCALE GENOMIC DNA]</scope>
    <source>
        <strain evidence="2">TF1</strain>
    </source>
</reference>
<dbReference type="NCBIfam" id="TIGR04409">
    <property type="entry name" value="LptC_YrbK"/>
    <property type="match status" value="1"/>
</dbReference>
<organism evidence="1 2">
    <name type="scientific">Caldimicrobium thiodismutans</name>
    <dbReference type="NCBI Taxonomy" id="1653476"/>
    <lineage>
        <taxon>Bacteria</taxon>
        <taxon>Pseudomonadati</taxon>
        <taxon>Thermodesulfobacteriota</taxon>
        <taxon>Thermodesulfobacteria</taxon>
        <taxon>Thermodesulfobacteriales</taxon>
        <taxon>Thermodesulfobacteriaceae</taxon>
        <taxon>Caldimicrobium</taxon>
    </lineage>
</organism>
<evidence type="ECO:0000313" key="1">
    <source>
        <dbReference type="EMBL" id="BAU22630.1"/>
    </source>
</evidence>
<gene>
    <name evidence="1" type="ORF">THC_0230</name>
</gene>
<protein>
    <recommendedName>
        <fullName evidence="3">LPS export ABC transporter periplasmic protein LptC</fullName>
    </recommendedName>
</protein>
<keyword evidence="2" id="KW-1185">Reference proteome</keyword>
<dbReference type="EMBL" id="AP014945">
    <property type="protein sequence ID" value="BAU22630.1"/>
    <property type="molecule type" value="Genomic_DNA"/>
</dbReference>
<proteinExistence type="predicted"/>
<dbReference type="Gene3D" id="2.60.450.10">
    <property type="entry name" value="Lipopolysaccharide (LPS) transport protein A like domain"/>
    <property type="match status" value="1"/>
</dbReference>
<dbReference type="OrthoDB" id="9802428at2"/>
<sequence length="168" mass="19655">MRFNFNWQGVMGPILRGLFIFIVFFSILEAYSQEVKIKGLTYQRYEGETLVWKLISQEFSKEGEERFWAQKVYLENLPKGIKIFADSALYLAKEEKFLLKGKVKLITEKEGEVYTEELIFYPKRDFLQAPGQVLIKKDKFEVSGEGLSYDISQGGFKLHKKARAQFKL</sequence>
<accession>A0A0U4N0B0</accession>
<dbReference type="InterPro" id="IPR010664">
    <property type="entry name" value="LipoPS_assembly_LptC-rel"/>
</dbReference>
<evidence type="ECO:0000313" key="2">
    <source>
        <dbReference type="Proteomes" id="UP000068196"/>
    </source>
</evidence>
<dbReference type="STRING" id="1653476.THC_0230"/>
<evidence type="ECO:0008006" key="3">
    <source>
        <dbReference type="Google" id="ProtNLM"/>
    </source>
</evidence>
<dbReference type="AlphaFoldDB" id="A0A0U4N0B0"/>
<dbReference type="InterPro" id="IPR026265">
    <property type="entry name" value="LptC"/>
</dbReference>
<dbReference type="Pfam" id="PF06835">
    <property type="entry name" value="LptC"/>
    <property type="match status" value="1"/>
</dbReference>
<dbReference type="KEGG" id="cthi:THC_0230"/>
<dbReference type="GO" id="GO:0005886">
    <property type="term" value="C:plasma membrane"/>
    <property type="evidence" value="ECO:0007669"/>
    <property type="project" value="InterPro"/>
</dbReference>
<reference evidence="1 2" key="1">
    <citation type="journal article" date="2016" name="Int. J. Syst. Evol. Microbiol.">
        <title>Caldimicrobium thiodismutans sp. nov., a sulfur-disproportionating bacterium isolated from a hot spring, and emended description of the genus Caldimicrobium.</title>
        <authorList>
            <person name="Kojima H."/>
            <person name="Umezawa K."/>
            <person name="Fukui M."/>
        </authorList>
    </citation>
    <scope>NUCLEOTIDE SEQUENCE [LARGE SCALE GENOMIC DNA]</scope>
    <source>
        <strain evidence="1 2">TF1</strain>
    </source>
</reference>
<dbReference type="Proteomes" id="UP000068196">
    <property type="component" value="Chromosome"/>
</dbReference>
<name>A0A0U4N0B0_9BACT</name>